<dbReference type="PANTHER" id="PTHR30466:SF1">
    <property type="entry name" value="FMN REDUCTASE (NADH) RUTF"/>
    <property type="match status" value="1"/>
</dbReference>
<dbReference type="EMBL" id="JBHTJA010000010">
    <property type="protein sequence ID" value="MFD0900357.1"/>
    <property type="molecule type" value="Genomic_DNA"/>
</dbReference>
<dbReference type="GO" id="GO:0016491">
    <property type="term" value="F:oxidoreductase activity"/>
    <property type="evidence" value="ECO:0007669"/>
    <property type="project" value="UniProtKB-KW"/>
</dbReference>
<evidence type="ECO:0000256" key="1">
    <source>
        <dbReference type="ARBA" id="ARBA00023002"/>
    </source>
</evidence>
<name>A0ABW3EJG8_9ACTN</name>
<dbReference type="SUPFAM" id="SSF50475">
    <property type="entry name" value="FMN-binding split barrel"/>
    <property type="match status" value="1"/>
</dbReference>
<evidence type="ECO:0000259" key="2">
    <source>
        <dbReference type="SMART" id="SM00903"/>
    </source>
</evidence>
<protein>
    <submittedName>
        <fullName evidence="3">Flavin reductase family protein</fullName>
        <ecNumber evidence="3">1.5.1.-</ecNumber>
    </submittedName>
</protein>
<dbReference type="SMART" id="SM00903">
    <property type="entry name" value="Flavin_Reduct"/>
    <property type="match status" value="1"/>
</dbReference>
<dbReference type="InterPro" id="IPR012349">
    <property type="entry name" value="Split_barrel_FMN-bd"/>
</dbReference>
<gene>
    <name evidence="3" type="ORF">ACFQ11_08135</name>
</gene>
<dbReference type="EC" id="1.5.1.-" evidence="3"/>
<dbReference type="RefSeq" id="WP_378297338.1">
    <property type="nucleotide sequence ID" value="NZ_JBHTJA010000010.1"/>
</dbReference>
<keyword evidence="1 3" id="KW-0560">Oxidoreductase</keyword>
<keyword evidence="4" id="KW-1185">Reference proteome</keyword>
<evidence type="ECO:0000313" key="3">
    <source>
        <dbReference type="EMBL" id="MFD0900357.1"/>
    </source>
</evidence>
<feature type="domain" description="Flavin reductase like" evidence="2">
    <location>
        <begin position="20"/>
        <end position="168"/>
    </location>
</feature>
<dbReference type="Proteomes" id="UP001596972">
    <property type="component" value="Unassembled WGS sequence"/>
</dbReference>
<dbReference type="PANTHER" id="PTHR30466">
    <property type="entry name" value="FLAVIN REDUCTASE"/>
    <property type="match status" value="1"/>
</dbReference>
<sequence>MNAGPDPGEPLDPRRLRRAYGTFPTGVTVVTCGGPDPHGMTANSFTSVSLDPPLVLVCVGRDANMHRFLQGCEHFGVSVLSAAQEPVARHFADRRRPLGAAQFDAVDWRPGRLTGVPLISDAMVGFECRLWRRYDGGDHTIFTGRLLSMRERLADEDALLFFGGRFRRFGPASAEVPI</sequence>
<evidence type="ECO:0000313" key="4">
    <source>
        <dbReference type="Proteomes" id="UP001596972"/>
    </source>
</evidence>
<dbReference type="Gene3D" id="2.30.110.10">
    <property type="entry name" value="Electron Transport, Fmn-binding Protein, Chain A"/>
    <property type="match status" value="1"/>
</dbReference>
<dbReference type="InterPro" id="IPR050268">
    <property type="entry name" value="NADH-dep_flavin_reductase"/>
</dbReference>
<comment type="caution">
    <text evidence="3">The sequence shown here is derived from an EMBL/GenBank/DDBJ whole genome shotgun (WGS) entry which is preliminary data.</text>
</comment>
<dbReference type="Pfam" id="PF01613">
    <property type="entry name" value="Flavin_Reduct"/>
    <property type="match status" value="1"/>
</dbReference>
<proteinExistence type="predicted"/>
<accession>A0ABW3EJG8</accession>
<dbReference type="InterPro" id="IPR002563">
    <property type="entry name" value="Flavin_Rdtase-like_dom"/>
</dbReference>
<organism evidence="3 4">
    <name type="scientific">Actinomadura sediminis</name>
    <dbReference type="NCBI Taxonomy" id="1038904"/>
    <lineage>
        <taxon>Bacteria</taxon>
        <taxon>Bacillati</taxon>
        <taxon>Actinomycetota</taxon>
        <taxon>Actinomycetes</taxon>
        <taxon>Streptosporangiales</taxon>
        <taxon>Thermomonosporaceae</taxon>
        <taxon>Actinomadura</taxon>
    </lineage>
</organism>
<reference evidence="4" key="1">
    <citation type="journal article" date="2019" name="Int. J. Syst. Evol. Microbiol.">
        <title>The Global Catalogue of Microorganisms (GCM) 10K type strain sequencing project: providing services to taxonomists for standard genome sequencing and annotation.</title>
        <authorList>
            <consortium name="The Broad Institute Genomics Platform"/>
            <consortium name="The Broad Institute Genome Sequencing Center for Infectious Disease"/>
            <person name="Wu L."/>
            <person name="Ma J."/>
        </authorList>
    </citation>
    <scope>NUCLEOTIDE SEQUENCE [LARGE SCALE GENOMIC DNA]</scope>
    <source>
        <strain evidence="4">JCM 31202</strain>
    </source>
</reference>